<protein>
    <recommendedName>
        <fullName evidence="1">T6SS Phospholipase effector Tle1-like catalytic domain-containing protein</fullName>
    </recommendedName>
</protein>
<dbReference type="InterPro" id="IPR018712">
    <property type="entry name" value="Tle1-like_cat"/>
</dbReference>
<dbReference type="OrthoDB" id="4378831at2"/>
<comment type="caution">
    <text evidence="2">The sequence shown here is derived from an EMBL/GenBank/DDBJ whole genome shotgun (WGS) entry which is preliminary data.</text>
</comment>
<dbReference type="AlphaFoldDB" id="A0A1B8ZG44"/>
<evidence type="ECO:0000259" key="1">
    <source>
        <dbReference type="Pfam" id="PF09994"/>
    </source>
</evidence>
<dbReference type="PANTHER" id="PTHR33840:SF1">
    <property type="entry name" value="TLE1 PHOSPHOLIPASE DOMAIN-CONTAINING PROTEIN"/>
    <property type="match status" value="1"/>
</dbReference>
<sequence length="450" mass="50934">MDDSRVISVGIFFDGTGNNGINALSSDKPVNNNESYHGAFTNIFKLYQSFNGNEKIYIEGIGTIVGSEDNNFAMATCANPPYGNGYSSDDKLQKAQRFVENVIGNRNFEYHFYLYGFGRGGMLARTFCNQLLSYYCSGNIKIKFLGVFDTVESKPFNTYDLSLSHHVENAFHICAVNESRFFFPLTGFFESSKSMKDQKSDSHTAAWKEIFVPGAHADIGGGYLEGPQSVYISTDFVNHDDLENYVKDIRNAKKDVAGNKIWDALLSGYKIEKEEVFLQAYVCRDKVYNELSKVYGKLMLEETNAISPVFDVNNSFETNYSRHPFLEVLSKELKDYVKNISNGRKPKYNYDQLTDYIHISANFGLYSKGLLKRSEYEINVELLNIGLNVSSSTTVDQDSGARLSVELHLPEDSFVADFLYGTNVPNNDVWIRSIMKAAVKKKLNEMNYYC</sequence>
<dbReference type="EMBL" id="MAYH01000034">
    <property type="protein sequence ID" value="OCA70580.1"/>
    <property type="molecule type" value="Genomic_DNA"/>
</dbReference>
<dbReference type="Proteomes" id="UP000092651">
    <property type="component" value="Unassembled WGS sequence"/>
</dbReference>
<accession>A0A1B8ZG44</accession>
<dbReference type="RefSeq" id="WP_065394991.1">
    <property type="nucleotide sequence ID" value="NZ_MAYH01000034.1"/>
</dbReference>
<organism evidence="2 3">
    <name type="scientific">Chryseobacterium artocarpi</name>
    <dbReference type="NCBI Taxonomy" id="1414727"/>
    <lineage>
        <taxon>Bacteria</taxon>
        <taxon>Pseudomonadati</taxon>
        <taxon>Bacteroidota</taxon>
        <taxon>Flavobacteriia</taxon>
        <taxon>Flavobacteriales</taxon>
        <taxon>Weeksellaceae</taxon>
        <taxon>Chryseobacterium group</taxon>
        <taxon>Chryseobacterium</taxon>
    </lineage>
</organism>
<dbReference type="Pfam" id="PF09994">
    <property type="entry name" value="T6SS_Tle1-like_cat"/>
    <property type="match status" value="1"/>
</dbReference>
<reference evidence="2 3" key="1">
    <citation type="submission" date="2016-07" db="EMBL/GenBank/DDBJ databases">
        <authorList>
            <person name="Jeong J.-J."/>
            <person name="Kim D.W."/>
            <person name="Sang M.K."/>
            <person name="Choi I.-G."/>
            <person name="Kim K.D."/>
        </authorList>
    </citation>
    <scope>NUCLEOTIDE SEQUENCE [LARGE SCALE GENOMIC DNA]</scope>
    <source>
        <strain evidence="2 3">UTM-3</strain>
    </source>
</reference>
<name>A0A1B8ZG44_9FLAO</name>
<gene>
    <name evidence="2" type="ORF">BBI01_11545</name>
</gene>
<keyword evidence="3" id="KW-1185">Reference proteome</keyword>
<feature type="domain" description="T6SS Phospholipase effector Tle1-like catalytic" evidence="1">
    <location>
        <begin position="135"/>
        <end position="226"/>
    </location>
</feature>
<proteinExistence type="predicted"/>
<dbReference type="PANTHER" id="PTHR33840">
    <property type="match status" value="1"/>
</dbReference>
<evidence type="ECO:0000313" key="2">
    <source>
        <dbReference type="EMBL" id="OCA70580.1"/>
    </source>
</evidence>
<evidence type="ECO:0000313" key="3">
    <source>
        <dbReference type="Proteomes" id="UP000092651"/>
    </source>
</evidence>